<dbReference type="Proteomes" id="UP000037923">
    <property type="component" value="Unassembled WGS sequence"/>
</dbReference>
<comment type="caution">
    <text evidence="2">The sequence shown here is derived from an EMBL/GenBank/DDBJ whole genome shotgun (WGS) entry which is preliminary data.</text>
</comment>
<reference evidence="2 3" key="1">
    <citation type="submission" date="2015-07" db="EMBL/GenBank/DDBJ databases">
        <title>High-quality genome of monoxenous trypanosomatid Leptomonas pyrrhocoris.</title>
        <authorList>
            <person name="Flegontov P."/>
            <person name="Butenko A."/>
            <person name="Firsov S."/>
            <person name="Vlcek C."/>
            <person name="Logacheva M.D."/>
            <person name="Field M."/>
            <person name="Filatov D."/>
            <person name="Flegontova O."/>
            <person name="Gerasimov E."/>
            <person name="Jackson A.P."/>
            <person name="Kelly S."/>
            <person name="Opperdoes F."/>
            <person name="O'Reilly A."/>
            <person name="Votypka J."/>
            <person name="Yurchenko V."/>
            <person name="Lukes J."/>
        </authorList>
    </citation>
    <scope>NUCLEOTIDE SEQUENCE [LARGE SCALE GENOMIC DNA]</scope>
    <source>
        <strain evidence="2">H10</strain>
    </source>
</reference>
<feature type="compositionally biased region" description="Polar residues" evidence="1">
    <location>
        <begin position="77"/>
        <end position="88"/>
    </location>
</feature>
<evidence type="ECO:0000313" key="2">
    <source>
        <dbReference type="EMBL" id="KPA79054.1"/>
    </source>
</evidence>
<gene>
    <name evidence="2" type="ORF">ABB37_05587</name>
</gene>
<feature type="region of interest" description="Disordered" evidence="1">
    <location>
        <begin position="172"/>
        <end position="192"/>
    </location>
</feature>
<dbReference type="VEuPathDB" id="TriTrypDB:LpyrH10_11_0520"/>
<sequence length="252" mass="27236">MAAQLFRALVDVLPAPSQRQDIAEETVVDDAVFAYVVDRPRSMLPTDLLDRAGLREIEWMESAQQKPLNTPPPPSCETASNIGVSSRKNNCRDDAADASAALPGPSTSTGHLRIIHVAPSPSFWRLPRQAFPAPRHDVHRTWSCAQGQTSLPLEPITPTRDGVPLPVHLATPSPTRPAVSMPARTVPRVHRTTTSAHPFRQDVVEMSSRESSLLADLCGVRHRAAPTSASPSRASLPCECALRVQYGPGVSS</sequence>
<evidence type="ECO:0000256" key="1">
    <source>
        <dbReference type="SAM" id="MobiDB-lite"/>
    </source>
</evidence>
<accession>A0A0N0DUT7</accession>
<keyword evidence="3" id="KW-1185">Reference proteome</keyword>
<organism evidence="2 3">
    <name type="scientific">Leptomonas pyrrhocoris</name>
    <name type="common">Firebug parasite</name>
    <dbReference type="NCBI Taxonomy" id="157538"/>
    <lineage>
        <taxon>Eukaryota</taxon>
        <taxon>Discoba</taxon>
        <taxon>Euglenozoa</taxon>
        <taxon>Kinetoplastea</taxon>
        <taxon>Metakinetoplastina</taxon>
        <taxon>Trypanosomatida</taxon>
        <taxon>Trypanosomatidae</taxon>
        <taxon>Leishmaniinae</taxon>
        <taxon>Leptomonas</taxon>
    </lineage>
</organism>
<name>A0A0N0DUT7_LEPPY</name>
<dbReference type="OMA" id="SHERWTP"/>
<dbReference type="GeneID" id="26905877"/>
<protein>
    <submittedName>
        <fullName evidence="2">Uncharacterized protein</fullName>
    </submittedName>
</protein>
<proteinExistence type="predicted"/>
<feature type="region of interest" description="Disordered" evidence="1">
    <location>
        <begin position="63"/>
        <end position="109"/>
    </location>
</feature>
<dbReference type="EMBL" id="LGTL01000011">
    <property type="protein sequence ID" value="KPA79054.1"/>
    <property type="molecule type" value="Genomic_DNA"/>
</dbReference>
<evidence type="ECO:0000313" key="3">
    <source>
        <dbReference type="Proteomes" id="UP000037923"/>
    </source>
</evidence>
<dbReference type="AlphaFoldDB" id="A0A0N0DUT7"/>
<dbReference type="RefSeq" id="XP_015657493.1">
    <property type="nucleotide sequence ID" value="XM_015803668.1"/>
</dbReference>